<evidence type="ECO:0000256" key="1">
    <source>
        <dbReference type="SAM" id="Phobius"/>
    </source>
</evidence>
<dbReference type="EMBL" id="JAMYWD010000003">
    <property type="protein sequence ID" value="KAJ4975859.1"/>
    <property type="molecule type" value="Genomic_DNA"/>
</dbReference>
<accession>A0A9Q0KSL2</accession>
<keyword evidence="1" id="KW-0472">Membrane</keyword>
<name>A0A9Q0KSL2_9MAGN</name>
<reference evidence="2" key="1">
    <citation type="journal article" date="2023" name="Plant J.">
        <title>The genome of the king protea, Protea cynaroides.</title>
        <authorList>
            <person name="Chang J."/>
            <person name="Duong T.A."/>
            <person name="Schoeman C."/>
            <person name="Ma X."/>
            <person name="Roodt D."/>
            <person name="Barker N."/>
            <person name="Li Z."/>
            <person name="Van de Peer Y."/>
            <person name="Mizrachi E."/>
        </authorList>
    </citation>
    <scope>NUCLEOTIDE SEQUENCE</scope>
    <source>
        <tissue evidence="2">Young leaves</tissue>
    </source>
</reference>
<organism evidence="2 3">
    <name type="scientific">Protea cynaroides</name>
    <dbReference type="NCBI Taxonomy" id="273540"/>
    <lineage>
        <taxon>Eukaryota</taxon>
        <taxon>Viridiplantae</taxon>
        <taxon>Streptophyta</taxon>
        <taxon>Embryophyta</taxon>
        <taxon>Tracheophyta</taxon>
        <taxon>Spermatophyta</taxon>
        <taxon>Magnoliopsida</taxon>
        <taxon>Proteales</taxon>
        <taxon>Proteaceae</taxon>
        <taxon>Protea</taxon>
    </lineage>
</organism>
<keyword evidence="3" id="KW-1185">Reference proteome</keyword>
<evidence type="ECO:0000313" key="3">
    <source>
        <dbReference type="Proteomes" id="UP001141806"/>
    </source>
</evidence>
<sequence>MVTLMVVAVIVVVSIATLVSTFALHDRHYRKLFVGSITLVVELDIICPVPILEIGMFNVAEGVEGVTGTTRVVPRGGFASPPVTFGVVGASPRSGSCSPSRHMRGWKTIAGRKRKGAKKYEVLVPNWDLTANDSSWRTEQWGEWFLRYLCLGTLIV</sequence>
<dbReference type="Proteomes" id="UP001141806">
    <property type="component" value="Unassembled WGS sequence"/>
</dbReference>
<keyword evidence="1" id="KW-0812">Transmembrane</keyword>
<gene>
    <name evidence="2" type="ORF">NE237_000965</name>
</gene>
<feature type="transmembrane region" description="Helical" evidence="1">
    <location>
        <begin position="6"/>
        <end position="24"/>
    </location>
</feature>
<comment type="caution">
    <text evidence="2">The sequence shown here is derived from an EMBL/GenBank/DDBJ whole genome shotgun (WGS) entry which is preliminary data.</text>
</comment>
<keyword evidence="1" id="KW-1133">Transmembrane helix</keyword>
<proteinExistence type="predicted"/>
<dbReference type="AlphaFoldDB" id="A0A9Q0KSL2"/>
<evidence type="ECO:0000313" key="2">
    <source>
        <dbReference type="EMBL" id="KAJ4975859.1"/>
    </source>
</evidence>
<protein>
    <submittedName>
        <fullName evidence="2">Uncharacterized protein</fullName>
    </submittedName>
</protein>